<accession>A0A498J0R0</accession>
<proteinExistence type="predicted"/>
<gene>
    <name evidence="1" type="ORF">DVH24_034283</name>
</gene>
<dbReference type="EMBL" id="RDQH01000336">
    <property type="protein sequence ID" value="RXH87383.1"/>
    <property type="molecule type" value="Genomic_DNA"/>
</dbReference>
<sequence length="66" mass="7003">MTVELMNFPKMEDQKAMPGFDAPVHFSSSHPSPSQTLILAPALNLSPTLNLTSTPVSIPVTTPAVV</sequence>
<comment type="caution">
    <text evidence="1">The sequence shown here is derived from an EMBL/GenBank/DDBJ whole genome shotgun (WGS) entry which is preliminary data.</text>
</comment>
<name>A0A498J0R0_MALDO</name>
<dbReference type="AlphaFoldDB" id="A0A498J0R0"/>
<keyword evidence="2" id="KW-1185">Reference proteome</keyword>
<protein>
    <submittedName>
        <fullName evidence="1">Uncharacterized protein</fullName>
    </submittedName>
</protein>
<reference evidence="1 2" key="1">
    <citation type="submission" date="2018-10" db="EMBL/GenBank/DDBJ databases">
        <title>A high-quality apple genome assembly.</title>
        <authorList>
            <person name="Hu J."/>
        </authorList>
    </citation>
    <scope>NUCLEOTIDE SEQUENCE [LARGE SCALE GENOMIC DNA]</scope>
    <source>
        <strain evidence="2">cv. HFTH1</strain>
        <tissue evidence="1">Young leaf</tissue>
    </source>
</reference>
<dbReference type="Proteomes" id="UP000290289">
    <property type="component" value="Chromosome 10"/>
</dbReference>
<evidence type="ECO:0000313" key="1">
    <source>
        <dbReference type="EMBL" id="RXH87383.1"/>
    </source>
</evidence>
<evidence type="ECO:0000313" key="2">
    <source>
        <dbReference type="Proteomes" id="UP000290289"/>
    </source>
</evidence>
<organism evidence="1 2">
    <name type="scientific">Malus domestica</name>
    <name type="common">Apple</name>
    <name type="synonym">Pyrus malus</name>
    <dbReference type="NCBI Taxonomy" id="3750"/>
    <lineage>
        <taxon>Eukaryota</taxon>
        <taxon>Viridiplantae</taxon>
        <taxon>Streptophyta</taxon>
        <taxon>Embryophyta</taxon>
        <taxon>Tracheophyta</taxon>
        <taxon>Spermatophyta</taxon>
        <taxon>Magnoliopsida</taxon>
        <taxon>eudicotyledons</taxon>
        <taxon>Gunneridae</taxon>
        <taxon>Pentapetalae</taxon>
        <taxon>rosids</taxon>
        <taxon>fabids</taxon>
        <taxon>Rosales</taxon>
        <taxon>Rosaceae</taxon>
        <taxon>Amygdaloideae</taxon>
        <taxon>Maleae</taxon>
        <taxon>Malus</taxon>
    </lineage>
</organism>